<name>J9GRS6_9ZZZZ</name>
<keyword evidence="3 7" id="KW-0808">Transferase</keyword>
<comment type="caution">
    <text evidence="7">The sequence shown here is derived from an EMBL/GenBank/DDBJ whole genome shotgun (WGS) entry which is preliminary data.</text>
</comment>
<evidence type="ECO:0000256" key="1">
    <source>
        <dbReference type="ARBA" id="ARBA00012162"/>
    </source>
</evidence>
<accession>J9GRS6</accession>
<evidence type="ECO:0000259" key="6">
    <source>
        <dbReference type="Pfam" id="PF00590"/>
    </source>
</evidence>
<dbReference type="GO" id="GO:0019354">
    <property type="term" value="P:siroheme biosynthetic process"/>
    <property type="evidence" value="ECO:0007669"/>
    <property type="project" value="TreeGrafter"/>
</dbReference>
<keyword evidence="5" id="KW-0627">Porphyrin biosynthesis</keyword>
<protein>
    <recommendedName>
        <fullName evidence="1">uroporphyrinogen-III C-methyltransferase</fullName>
        <ecNumber evidence="1">2.1.1.107</ecNumber>
    </recommendedName>
</protein>
<dbReference type="InterPro" id="IPR035996">
    <property type="entry name" value="4pyrrol_Methylase_sf"/>
</dbReference>
<dbReference type="Pfam" id="PF00590">
    <property type="entry name" value="TP_methylase"/>
    <property type="match status" value="1"/>
</dbReference>
<dbReference type="Gene3D" id="3.40.1010.10">
    <property type="entry name" value="Cobalt-precorrin-4 Transmethylase, Domain 1"/>
    <property type="match status" value="1"/>
</dbReference>
<dbReference type="GO" id="GO:0004851">
    <property type="term" value="F:uroporphyrin-III C-methyltransferase activity"/>
    <property type="evidence" value="ECO:0007669"/>
    <property type="project" value="UniProtKB-EC"/>
</dbReference>
<proteinExistence type="predicted"/>
<keyword evidence="2 7" id="KW-0489">Methyltransferase</keyword>
<dbReference type="GO" id="GO:0032259">
    <property type="term" value="P:methylation"/>
    <property type="evidence" value="ECO:0007669"/>
    <property type="project" value="UniProtKB-KW"/>
</dbReference>
<evidence type="ECO:0000256" key="5">
    <source>
        <dbReference type="ARBA" id="ARBA00023244"/>
    </source>
</evidence>
<dbReference type="InterPro" id="IPR014777">
    <property type="entry name" value="4pyrrole_Mease_sub1"/>
</dbReference>
<dbReference type="PANTHER" id="PTHR45790:SF3">
    <property type="entry name" value="S-ADENOSYL-L-METHIONINE-DEPENDENT UROPORPHYRINOGEN III METHYLTRANSFERASE, CHLOROPLASTIC"/>
    <property type="match status" value="1"/>
</dbReference>
<evidence type="ECO:0000313" key="7">
    <source>
        <dbReference type="EMBL" id="EJX02870.1"/>
    </source>
</evidence>
<evidence type="ECO:0000256" key="4">
    <source>
        <dbReference type="ARBA" id="ARBA00022691"/>
    </source>
</evidence>
<dbReference type="AlphaFoldDB" id="J9GRS6"/>
<organism evidence="7">
    <name type="scientific">gut metagenome</name>
    <dbReference type="NCBI Taxonomy" id="749906"/>
    <lineage>
        <taxon>unclassified sequences</taxon>
        <taxon>metagenomes</taxon>
        <taxon>organismal metagenomes</taxon>
    </lineage>
</organism>
<feature type="domain" description="Tetrapyrrole methylase" evidence="6">
    <location>
        <begin position="8"/>
        <end position="96"/>
    </location>
</feature>
<evidence type="ECO:0000256" key="3">
    <source>
        <dbReference type="ARBA" id="ARBA00022679"/>
    </source>
</evidence>
<evidence type="ECO:0000256" key="2">
    <source>
        <dbReference type="ARBA" id="ARBA00022603"/>
    </source>
</evidence>
<keyword evidence="4" id="KW-0949">S-adenosyl-L-methionine</keyword>
<gene>
    <name evidence="7" type="ORF">EVA_09024</name>
</gene>
<dbReference type="PANTHER" id="PTHR45790">
    <property type="entry name" value="SIROHEME SYNTHASE-RELATED"/>
    <property type="match status" value="1"/>
</dbReference>
<dbReference type="EMBL" id="AMCI01002381">
    <property type="protein sequence ID" value="EJX02870.1"/>
    <property type="molecule type" value="Genomic_DNA"/>
</dbReference>
<dbReference type="EC" id="2.1.1.107" evidence="1"/>
<dbReference type="InterPro" id="IPR050161">
    <property type="entry name" value="Siro_Cobalamin_biosynth"/>
</dbReference>
<dbReference type="InterPro" id="IPR000878">
    <property type="entry name" value="4pyrrol_Mease"/>
</dbReference>
<dbReference type="SUPFAM" id="SSF53790">
    <property type="entry name" value="Tetrapyrrole methylase"/>
    <property type="match status" value="1"/>
</dbReference>
<dbReference type="PROSITE" id="PS51257">
    <property type="entry name" value="PROKAR_LIPOPROTEIN"/>
    <property type="match status" value="1"/>
</dbReference>
<reference evidence="7" key="1">
    <citation type="journal article" date="2012" name="PLoS ONE">
        <title>Gene sets for utilization of primary and secondary nutrition supplies in the distal gut of endangered iberian lynx.</title>
        <authorList>
            <person name="Alcaide M."/>
            <person name="Messina E."/>
            <person name="Richter M."/>
            <person name="Bargiela R."/>
            <person name="Peplies J."/>
            <person name="Huws S.A."/>
            <person name="Newbold C.J."/>
            <person name="Golyshin P.N."/>
            <person name="Simon M.A."/>
            <person name="Lopez G."/>
            <person name="Yakimov M.M."/>
            <person name="Ferrer M."/>
        </authorList>
    </citation>
    <scope>NUCLEOTIDE SEQUENCE</scope>
</reference>
<sequence>MNKKIGCVYLIGAGCGEMDLITQRGIERLRECDVVVYDDLIDEKLLDVAPDNAQRIYMGKRLGMHSAEQNEISNSLVELAKQGKNVARLKGGDPSFLVGVEKKHLHLKMLGSLLRKFRESLPALQFLPLQESRSHIGE</sequence>
<dbReference type="FunFam" id="3.40.1010.10:FF:000001">
    <property type="entry name" value="Siroheme synthase"/>
    <property type="match status" value="1"/>
</dbReference>